<comment type="similarity">
    <text evidence="13">Belongs to the MoeA family.</text>
</comment>
<dbReference type="GO" id="GO:0061598">
    <property type="term" value="F:molybdopterin adenylyltransferase activity"/>
    <property type="evidence" value="ECO:0007669"/>
    <property type="project" value="UniProtKB-UniRule"/>
</dbReference>
<dbReference type="AlphaFoldDB" id="A0A8W7JES0"/>
<comment type="pathway">
    <text evidence="2 13">Cofactor biosynthesis; molybdopterin biosynthesis.</text>
</comment>
<evidence type="ECO:0000256" key="13">
    <source>
        <dbReference type="RuleBase" id="RU365090"/>
    </source>
</evidence>
<dbReference type="RefSeq" id="XP_035779178.1">
    <property type="nucleotide sequence ID" value="XM_035923285.1"/>
</dbReference>
<evidence type="ECO:0000256" key="6">
    <source>
        <dbReference type="ARBA" id="ARBA00022679"/>
    </source>
</evidence>
<dbReference type="GO" id="GO:0007529">
    <property type="term" value="P:establishment of synaptic specificity at neuromuscular junction"/>
    <property type="evidence" value="ECO:0007669"/>
    <property type="project" value="TreeGrafter"/>
</dbReference>
<comment type="catalytic activity">
    <reaction evidence="13">
        <text>molybdopterin + ATP + H(+) = adenylyl-molybdopterin + diphosphate</text>
        <dbReference type="Rhea" id="RHEA:31331"/>
        <dbReference type="ChEBI" id="CHEBI:15378"/>
        <dbReference type="ChEBI" id="CHEBI:30616"/>
        <dbReference type="ChEBI" id="CHEBI:33019"/>
        <dbReference type="ChEBI" id="CHEBI:58698"/>
        <dbReference type="ChEBI" id="CHEBI:62727"/>
    </reaction>
</comment>
<dbReference type="InterPro" id="IPR038987">
    <property type="entry name" value="MoeA-like"/>
</dbReference>
<dbReference type="GO" id="GO:0099634">
    <property type="term" value="C:postsynaptic specialization membrane"/>
    <property type="evidence" value="ECO:0007669"/>
    <property type="project" value="GOC"/>
</dbReference>
<evidence type="ECO:0000256" key="5">
    <source>
        <dbReference type="ARBA" id="ARBA00022505"/>
    </source>
</evidence>
<reference evidence="15 16" key="1">
    <citation type="journal article" date="2017" name="G3 (Bethesda)">
        <title>The Physical Genome Mapping of Anopheles albimanus Corrected Scaffold Misassemblies and Identified Interarm Rearrangements in Genus Anopheles.</title>
        <authorList>
            <person name="Artemov G.N."/>
            <person name="Peery A.N."/>
            <person name="Jiang X."/>
            <person name="Tu Z."/>
            <person name="Stegniy V.N."/>
            <person name="Sharakhova M.V."/>
            <person name="Sharakhov I.V."/>
        </authorList>
    </citation>
    <scope>NUCLEOTIDE SEQUENCE [LARGE SCALE GENOMIC DNA]</scope>
    <source>
        <strain evidence="15 16">ALBI9_A</strain>
    </source>
</reference>
<dbReference type="NCBIfam" id="TIGR00177">
    <property type="entry name" value="molyb_syn"/>
    <property type="match status" value="2"/>
</dbReference>
<keyword evidence="11 13" id="KW-0501">Molybdenum cofactor biosynthesis</keyword>
<evidence type="ECO:0000313" key="15">
    <source>
        <dbReference type="EnsemblMetazoa" id="AALB002297-PA"/>
    </source>
</evidence>
<dbReference type="Pfam" id="PF03453">
    <property type="entry name" value="MoeA_N"/>
    <property type="match status" value="1"/>
</dbReference>
<evidence type="ECO:0000256" key="11">
    <source>
        <dbReference type="ARBA" id="ARBA00023150"/>
    </source>
</evidence>
<evidence type="ECO:0000256" key="4">
    <source>
        <dbReference type="ARBA" id="ARBA00008339"/>
    </source>
</evidence>
<dbReference type="CTD" id="30973"/>
<comment type="function">
    <text evidence="13">Catalyzes two steps in the biosynthesis of the molybdenum cofactor. In the first step, molybdopterin is adenylated. Subsequently, molybdate is inserted into adenylated molybdopterin and AMP is released.</text>
</comment>
<evidence type="ECO:0000256" key="10">
    <source>
        <dbReference type="ARBA" id="ARBA00022842"/>
    </source>
</evidence>
<comment type="catalytic activity">
    <reaction evidence="13">
        <text>adenylyl-molybdopterin + molybdate = Mo-molybdopterin + AMP + H(+)</text>
        <dbReference type="Rhea" id="RHEA:35047"/>
        <dbReference type="ChEBI" id="CHEBI:15378"/>
        <dbReference type="ChEBI" id="CHEBI:36264"/>
        <dbReference type="ChEBI" id="CHEBI:62727"/>
        <dbReference type="ChEBI" id="CHEBI:71302"/>
        <dbReference type="ChEBI" id="CHEBI:456215"/>
    </reaction>
</comment>
<keyword evidence="6 13" id="KW-0808">Transferase</keyword>
<dbReference type="InterPro" id="IPR005110">
    <property type="entry name" value="MoeA_linker/N"/>
</dbReference>
<dbReference type="SMART" id="SM00852">
    <property type="entry name" value="MoCF_biosynth"/>
    <property type="match status" value="2"/>
</dbReference>
<accession>A0A8W7JES0</accession>
<dbReference type="Gene3D" id="3.40.980.10">
    <property type="entry name" value="MoaB/Mog-like domain"/>
    <property type="match status" value="2"/>
</dbReference>
<dbReference type="FunFam" id="2.40.340.10:FF:000007">
    <property type="entry name" value="Molybdopterin molybdenumtransferase"/>
    <property type="match status" value="1"/>
</dbReference>
<organism evidence="15 16">
    <name type="scientific">Anopheles albimanus</name>
    <name type="common">New world malaria mosquito</name>
    <dbReference type="NCBI Taxonomy" id="7167"/>
    <lineage>
        <taxon>Eukaryota</taxon>
        <taxon>Metazoa</taxon>
        <taxon>Ecdysozoa</taxon>
        <taxon>Arthropoda</taxon>
        <taxon>Hexapoda</taxon>
        <taxon>Insecta</taxon>
        <taxon>Pterygota</taxon>
        <taxon>Neoptera</taxon>
        <taxon>Endopterygota</taxon>
        <taxon>Diptera</taxon>
        <taxon>Nematocera</taxon>
        <taxon>Culicoidea</taxon>
        <taxon>Culicidae</taxon>
        <taxon>Anophelinae</taxon>
        <taxon>Anopheles</taxon>
    </lineage>
</organism>
<dbReference type="Gene3D" id="3.90.105.10">
    <property type="entry name" value="Molybdopterin biosynthesis moea protein, domain 2"/>
    <property type="match status" value="1"/>
</dbReference>
<dbReference type="InterPro" id="IPR036425">
    <property type="entry name" value="MoaB/Mog-like_dom_sf"/>
</dbReference>
<dbReference type="CDD" id="cd00886">
    <property type="entry name" value="MogA_MoaB"/>
    <property type="match status" value="1"/>
</dbReference>
<evidence type="ECO:0000256" key="12">
    <source>
        <dbReference type="ARBA" id="ARBA00023268"/>
    </source>
</evidence>
<dbReference type="SUPFAM" id="SSF63882">
    <property type="entry name" value="MoeA N-terminal region -like"/>
    <property type="match status" value="1"/>
</dbReference>
<evidence type="ECO:0000313" key="16">
    <source>
        <dbReference type="Proteomes" id="UP000069272"/>
    </source>
</evidence>
<evidence type="ECO:0000256" key="8">
    <source>
        <dbReference type="ARBA" id="ARBA00022741"/>
    </source>
</evidence>
<dbReference type="GO" id="GO:0006777">
    <property type="term" value="P:Mo-molybdopterin cofactor biosynthetic process"/>
    <property type="evidence" value="ECO:0007669"/>
    <property type="project" value="UniProtKB-UniRule"/>
</dbReference>
<dbReference type="InterPro" id="IPR036135">
    <property type="entry name" value="MoeA_linker/N_sf"/>
</dbReference>
<dbReference type="GO" id="GO:0061599">
    <property type="term" value="F:molybdopterin molybdotransferase activity"/>
    <property type="evidence" value="ECO:0007669"/>
    <property type="project" value="UniProtKB-UniRule"/>
</dbReference>
<sequence>MFYVITISDSCSAGEANDTSGPLLVGLVKETLKTEAVNYLLIPDERELIEKSLVYACDVLKVRAVFTTGGTGFAPRDVTPEATRAVITKEAPQLSLAMTLRSLEKTKFAVLSRAVCGVRGHTLIVNLPGSKKAVQECYESIVDVLPHVFNLLSEGEIDCVRETHREVQQGETNIKHVCPHATGRGTDDDRNSPYPMMSVDEALQKILATLPSTETARPQMSRVNIPPFRASIKDGYALKSIGGKGMKKVIGYIAAGDAIVRTNFTIDECYKINTGAPLPEHADAIIQIEDTKVISRENDYEAMIEVLTDPQPSLDVRGIGSDLRMAEEVFRYRFPLDASQRGMLASIGENVSVVKLRVAILSTGDELLHPYDTKSDGGSFEGKIYDSNTTMLVALIRQFGFTEDQCEIRQQVVKDDFDSLKNAVATLTGSMHVIICTGGVSMGDKDFVKPVLANLGYEIVFGRVNVKPGKPCTYATSSTTKFFGLPGNPVSAFVTFHLFALPALRWYLCAINETAPQIAKCCLPMIDVELFDSIKELDPRPEFARATIRSRKGKLLASVTGNQLSSRLKSTIDADALIELPARTRERTSVKAGTLVKAYIIRSDFVSQYD</sequence>
<dbReference type="InterPro" id="IPR005111">
    <property type="entry name" value="MoeA_C_domain_IV"/>
</dbReference>
<evidence type="ECO:0000256" key="2">
    <source>
        <dbReference type="ARBA" id="ARBA00005046"/>
    </source>
</evidence>
<dbReference type="EnsemblMetazoa" id="AALB002297-RA">
    <property type="protein sequence ID" value="AALB002297-PA"/>
    <property type="gene ID" value="AALB002297"/>
</dbReference>
<evidence type="ECO:0000256" key="3">
    <source>
        <dbReference type="ARBA" id="ARBA00007589"/>
    </source>
</evidence>
<feature type="domain" description="MoaB/Mog" evidence="14">
    <location>
        <begin position="359"/>
        <end position="506"/>
    </location>
</feature>
<comment type="similarity">
    <text evidence="4">In the C-terminal section; belongs to the MoeA family.</text>
</comment>
<dbReference type="Gene3D" id="2.170.190.11">
    <property type="entry name" value="Molybdopterin biosynthesis moea protein, domain 3"/>
    <property type="match status" value="1"/>
</dbReference>
<evidence type="ECO:0000256" key="7">
    <source>
        <dbReference type="ARBA" id="ARBA00022723"/>
    </source>
</evidence>
<keyword evidence="12" id="KW-0511">Multifunctional enzyme</keyword>
<dbReference type="PANTHER" id="PTHR10192">
    <property type="entry name" value="MOLYBDOPTERIN BIOSYNTHESIS PROTEIN"/>
    <property type="match status" value="1"/>
</dbReference>
<dbReference type="GO" id="GO:0005524">
    <property type="term" value="F:ATP binding"/>
    <property type="evidence" value="ECO:0007669"/>
    <property type="project" value="UniProtKB-UniRule"/>
</dbReference>
<keyword evidence="7 13" id="KW-0479">Metal-binding</keyword>
<keyword evidence="5 13" id="KW-0500">Molybdenum</keyword>
<feature type="domain" description="MoaB/Mog" evidence="14">
    <location>
        <begin position="3"/>
        <end position="148"/>
    </location>
</feature>
<evidence type="ECO:0000256" key="1">
    <source>
        <dbReference type="ARBA" id="ARBA00001946"/>
    </source>
</evidence>
<dbReference type="CDD" id="cd00887">
    <property type="entry name" value="MoeA"/>
    <property type="match status" value="1"/>
</dbReference>
<protein>
    <recommendedName>
        <fullName evidence="14">MoaB/Mog domain-containing protein</fullName>
    </recommendedName>
</protein>
<dbReference type="Pfam" id="PF00994">
    <property type="entry name" value="MoCF_biosynth"/>
    <property type="match status" value="2"/>
</dbReference>
<dbReference type="Gene3D" id="2.40.340.10">
    <property type="entry name" value="MoeA, C-terminal, domain IV"/>
    <property type="match status" value="1"/>
</dbReference>
<dbReference type="GO" id="GO:0072579">
    <property type="term" value="P:glycine receptor clustering"/>
    <property type="evidence" value="ECO:0007669"/>
    <property type="project" value="TreeGrafter"/>
</dbReference>
<dbReference type="GeneID" id="118459677"/>
<dbReference type="SUPFAM" id="SSF53218">
    <property type="entry name" value="Molybdenum cofactor biosynthesis proteins"/>
    <property type="match status" value="2"/>
</dbReference>
<keyword evidence="16" id="KW-1185">Reference proteome</keyword>
<proteinExistence type="inferred from homology"/>
<comment type="similarity">
    <text evidence="3">In the N-terminal section; belongs to the MoaB/Mog family.</text>
</comment>
<dbReference type="GO" id="GO:0097112">
    <property type="term" value="P:gamma-aminobutyric acid receptor clustering"/>
    <property type="evidence" value="ECO:0007669"/>
    <property type="project" value="TreeGrafter"/>
</dbReference>
<dbReference type="Pfam" id="PF03454">
    <property type="entry name" value="MoeA_C"/>
    <property type="match status" value="1"/>
</dbReference>
<keyword evidence="9" id="KW-0067">ATP-binding</keyword>
<evidence type="ECO:0000259" key="14">
    <source>
        <dbReference type="SMART" id="SM00852"/>
    </source>
</evidence>
<reference evidence="15" key="2">
    <citation type="submission" date="2022-08" db="UniProtKB">
        <authorList>
            <consortium name="EnsemblMetazoa"/>
        </authorList>
    </citation>
    <scope>IDENTIFICATION</scope>
    <source>
        <strain evidence="15">STECLA/ALBI9_A</strain>
    </source>
</reference>
<dbReference type="SUPFAM" id="SSF63867">
    <property type="entry name" value="MoeA C-terminal domain-like"/>
    <property type="match status" value="1"/>
</dbReference>
<comment type="cofactor">
    <cofactor evidence="1 13">
        <name>Mg(2+)</name>
        <dbReference type="ChEBI" id="CHEBI:18420"/>
    </cofactor>
</comment>
<dbReference type="InterPro" id="IPR001453">
    <property type="entry name" value="MoaB/Mog_dom"/>
</dbReference>
<dbReference type="KEGG" id="aali:118459677"/>
<keyword evidence="8" id="KW-0547">Nucleotide-binding</keyword>
<evidence type="ECO:0000256" key="9">
    <source>
        <dbReference type="ARBA" id="ARBA00022840"/>
    </source>
</evidence>
<dbReference type="PANTHER" id="PTHR10192:SF5">
    <property type="entry name" value="GEPHYRIN"/>
    <property type="match status" value="1"/>
</dbReference>
<dbReference type="OrthoDB" id="4349954at2759"/>
<dbReference type="GO" id="GO:0046872">
    <property type="term" value="F:metal ion binding"/>
    <property type="evidence" value="ECO:0007669"/>
    <property type="project" value="UniProtKB-UniRule"/>
</dbReference>
<dbReference type="GO" id="GO:0005829">
    <property type="term" value="C:cytosol"/>
    <property type="evidence" value="ECO:0007669"/>
    <property type="project" value="TreeGrafter"/>
</dbReference>
<dbReference type="InterPro" id="IPR036688">
    <property type="entry name" value="MoeA_C_domain_IV_sf"/>
</dbReference>
<keyword evidence="10 13" id="KW-0460">Magnesium</keyword>
<name>A0A8W7JES0_ANOAL</name>
<dbReference type="Proteomes" id="UP000069272">
    <property type="component" value="Chromosome 2R"/>
</dbReference>
<dbReference type="GO" id="GO:0098970">
    <property type="term" value="P:postsynaptic neurotransmitter receptor diffusion trapping"/>
    <property type="evidence" value="ECO:0007669"/>
    <property type="project" value="TreeGrafter"/>
</dbReference>
<dbReference type="GO" id="GO:0030425">
    <property type="term" value="C:dendrite"/>
    <property type="evidence" value="ECO:0007669"/>
    <property type="project" value="TreeGrafter"/>
</dbReference>